<evidence type="ECO:0000256" key="6">
    <source>
        <dbReference type="ARBA" id="ARBA00023033"/>
    </source>
</evidence>
<dbReference type="Gene3D" id="3.50.50.60">
    <property type="entry name" value="FAD/NAD(P)-binding domain"/>
    <property type="match status" value="2"/>
</dbReference>
<gene>
    <name evidence="7" type="ORF">IMSHALPRED_004317</name>
</gene>
<comment type="cofactor">
    <cofactor evidence="1">
        <name>FAD</name>
        <dbReference type="ChEBI" id="CHEBI:57692"/>
    </cofactor>
</comment>
<dbReference type="PANTHER" id="PTHR43872">
    <property type="entry name" value="MONOOXYGENASE, PUTATIVE (AFU_ORTHOLOGUE AFUA_8G02570)-RELATED"/>
    <property type="match status" value="1"/>
</dbReference>
<name>A0A8H3F7J7_9LECA</name>
<dbReference type="PRINTS" id="PR00411">
    <property type="entry name" value="PNDRDTASEI"/>
</dbReference>
<dbReference type="GO" id="GO:0004499">
    <property type="term" value="F:N,N-dimethylaniline monooxygenase activity"/>
    <property type="evidence" value="ECO:0007669"/>
    <property type="project" value="InterPro"/>
</dbReference>
<evidence type="ECO:0000256" key="3">
    <source>
        <dbReference type="ARBA" id="ARBA00022827"/>
    </source>
</evidence>
<keyword evidence="6" id="KW-0503">Monooxygenase</keyword>
<dbReference type="Pfam" id="PF00743">
    <property type="entry name" value="FMO-like"/>
    <property type="match status" value="1"/>
</dbReference>
<evidence type="ECO:0000256" key="4">
    <source>
        <dbReference type="ARBA" id="ARBA00022857"/>
    </source>
</evidence>
<dbReference type="InterPro" id="IPR036188">
    <property type="entry name" value="FAD/NAD-bd_sf"/>
</dbReference>
<keyword evidence="3" id="KW-0274">FAD</keyword>
<keyword evidence="4" id="KW-0521">NADP</keyword>
<dbReference type="GO" id="GO:0050661">
    <property type="term" value="F:NADP binding"/>
    <property type="evidence" value="ECO:0007669"/>
    <property type="project" value="InterPro"/>
</dbReference>
<dbReference type="OrthoDB" id="66881at2759"/>
<evidence type="ECO:0008006" key="9">
    <source>
        <dbReference type="Google" id="ProtNLM"/>
    </source>
</evidence>
<reference evidence="7" key="1">
    <citation type="submission" date="2021-03" db="EMBL/GenBank/DDBJ databases">
        <authorList>
            <person name="Tagirdzhanova G."/>
        </authorList>
    </citation>
    <scope>NUCLEOTIDE SEQUENCE</scope>
</reference>
<evidence type="ECO:0000256" key="2">
    <source>
        <dbReference type="ARBA" id="ARBA00022630"/>
    </source>
</evidence>
<dbReference type="InterPro" id="IPR051820">
    <property type="entry name" value="FAD-binding_MO"/>
</dbReference>
<dbReference type="Pfam" id="PF13450">
    <property type="entry name" value="NAD_binding_8"/>
    <property type="match status" value="1"/>
</dbReference>
<dbReference type="EMBL" id="CAJPDT010000020">
    <property type="protein sequence ID" value="CAF9918479.1"/>
    <property type="molecule type" value="Genomic_DNA"/>
</dbReference>
<evidence type="ECO:0000313" key="8">
    <source>
        <dbReference type="Proteomes" id="UP000664534"/>
    </source>
</evidence>
<dbReference type="AlphaFoldDB" id="A0A8H3F7J7"/>
<accession>A0A8H3F7J7</accession>
<evidence type="ECO:0000313" key="7">
    <source>
        <dbReference type="EMBL" id="CAF9918479.1"/>
    </source>
</evidence>
<evidence type="ECO:0000256" key="5">
    <source>
        <dbReference type="ARBA" id="ARBA00023002"/>
    </source>
</evidence>
<comment type="caution">
    <text evidence="7">The sequence shown here is derived from an EMBL/GenBank/DDBJ whole genome shotgun (WGS) entry which is preliminary data.</text>
</comment>
<dbReference type="InterPro" id="IPR020946">
    <property type="entry name" value="Flavin_mOase-like"/>
</dbReference>
<dbReference type="GO" id="GO:0050660">
    <property type="term" value="F:flavin adenine dinucleotide binding"/>
    <property type="evidence" value="ECO:0007669"/>
    <property type="project" value="InterPro"/>
</dbReference>
<dbReference type="SUPFAM" id="SSF51905">
    <property type="entry name" value="FAD/NAD(P)-binding domain"/>
    <property type="match status" value="1"/>
</dbReference>
<keyword evidence="8" id="KW-1185">Reference proteome</keyword>
<evidence type="ECO:0000256" key="1">
    <source>
        <dbReference type="ARBA" id="ARBA00001974"/>
    </source>
</evidence>
<dbReference type="Proteomes" id="UP000664534">
    <property type="component" value="Unassembled WGS sequence"/>
</dbReference>
<proteinExistence type="predicted"/>
<organism evidence="7 8">
    <name type="scientific">Imshaugia aleurites</name>
    <dbReference type="NCBI Taxonomy" id="172621"/>
    <lineage>
        <taxon>Eukaryota</taxon>
        <taxon>Fungi</taxon>
        <taxon>Dikarya</taxon>
        <taxon>Ascomycota</taxon>
        <taxon>Pezizomycotina</taxon>
        <taxon>Lecanoromycetes</taxon>
        <taxon>OSLEUM clade</taxon>
        <taxon>Lecanoromycetidae</taxon>
        <taxon>Lecanorales</taxon>
        <taxon>Lecanorineae</taxon>
        <taxon>Parmeliaceae</taxon>
        <taxon>Imshaugia</taxon>
    </lineage>
</organism>
<protein>
    <recommendedName>
        <fullName evidence="9">Monooxygenase</fullName>
    </recommendedName>
</protein>
<keyword evidence="2" id="KW-0285">Flavoprotein</keyword>
<dbReference type="FunFam" id="3.50.50.60:FF:000228">
    <property type="entry name" value="FAD-containing monooxygenase EthA"/>
    <property type="match status" value="1"/>
</dbReference>
<sequence>MGFSDEKSEDIFDIIIVGAGISGINAAYRIQTELPSARYTILEARGGIGGTWDLFRYPGFRSDSDLYTFGFAWRPWREQKIIADGDSIRNYIRESAALYGIDQKVKYHRKLVSANWSSDQQAWSLQVDEEGRKTHFHARFVVLGTGYYDYDEALSSHIPGIENFAGQVVHPQFWPDDLDYKDKKIIVVGSGSTAVTLIPSLAETASQVTMLQRSPTYIVSQPAIDPFGQWAQRFLPQGLAHRITRLKFLISTFLALKLCTLYPLVARNLIKKATLKQLPDNVPHDPHFSPRYHPWEQRLCLCPDGDFFAAMRAGKASVVTDTIDTVTATGIQLASGRTLDADIIVTATGLKLKIAGGAQMSADNEPVTISEKFLWKGVMLQDLPNTAMVIGYTNASWTLGADATALLVCRLLKTMEAKRVTSAVPRLGDGEGMEAVPALNLSSTYVVRGAKELPRTGDRAPWMRRSTYFSDLWGAKFGNITDGLHFESVST</sequence>
<keyword evidence="5" id="KW-0560">Oxidoreductase</keyword>
<dbReference type="PANTHER" id="PTHR43872:SF1">
    <property type="entry name" value="MONOOXYGENASE, PUTATIVE (AFU_ORTHOLOGUE AFUA_8G02570)-RELATED"/>
    <property type="match status" value="1"/>
</dbReference>